<feature type="transmembrane region" description="Helical" evidence="8">
    <location>
        <begin position="52"/>
        <end position="74"/>
    </location>
</feature>
<gene>
    <name evidence="10" type="ORF">L5515_007476</name>
</gene>
<accession>A0AAE9F4C5</accession>
<keyword evidence="7" id="KW-0413">Isomerase</keyword>
<evidence type="ECO:0000256" key="6">
    <source>
        <dbReference type="ARBA" id="ARBA00023136"/>
    </source>
</evidence>
<keyword evidence="11" id="KW-1185">Reference proteome</keyword>
<feature type="transmembrane region" description="Helical" evidence="8">
    <location>
        <begin position="751"/>
        <end position="771"/>
    </location>
</feature>
<dbReference type="InterPro" id="IPR001179">
    <property type="entry name" value="PPIase_FKBP_dom"/>
</dbReference>
<keyword evidence="7" id="KW-0697">Rotamase</keyword>
<reference evidence="10 11" key="1">
    <citation type="submission" date="2022-04" db="EMBL/GenBank/DDBJ databases">
        <title>Chromosome-level reference genomes for two strains of Caenorhabditis briggsae: an improved platform for comparative genomics.</title>
        <authorList>
            <person name="Stevens L."/>
            <person name="Andersen E."/>
        </authorList>
    </citation>
    <scope>NUCLEOTIDE SEQUENCE [LARGE SCALE GENOMIC DNA]</scope>
    <source>
        <strain evidence="10">VX34</strain>
        <tissue evidence="10">Whole-organism</tissue>
    </source>
</reference>
<feature type="transmembrane region" description="Helical" evidence="8">
    <location>
        <begin position="180"/>
        <end position="199"/>
    </location>
</feature>
<feature type="transmembrane region" description="Helical" evidence="8">
    <location>
        <begin position="12"/>
        <end position="32"/>
    </location>
</feature>
<keyword evidence="3 8" id="KW-0812">Transmembrane</keyword>
<dbReference type="Proteomes" id="UP000829354">
    <property type="component" value="Chromosome V"/>
</dbReference>
<feature type="transmembrane region" description="Helical" evidence="8">
    <location>
        <begin position="219"/>
        <end position="237"/>
    </location>
</feature>
<dbReference type="GO" id="GO:0003755">
    <property type="term" value="F:peptidyl-prolyl cis-trans isomerase activity"/>
    <property type="evidence" value="ECO:0007669"/>
    <property type="project" value="UniProtKB-KW"/>
</dbReference>
<dbReference type="InterPro" id="IPR046357">
    <property type="entry name" value="PPIase_dom_sf"/>
</dbReference>
<feature type="transmembrane region" description="Helical" evidence="8">
    <location>
        <begin position="628"/>
        <end position="648"/>
    </location>
</feature>
<protein>
    <recommendedName>
        <fullName evidence="7">peptidylprolyl isomerase</fullName>
        <ecNumber evidence="7">5.2.1.8</ecNumber>
    </recommendedName>
</protein>
<proteinExistence type="inferred from homology"/>
<feature type="transmembrane region" description="Helical" evidence="8">
    <location>
        <begin position="587"/>
        <end position="608"/>
    </location>
</feature>
<feature type="transmembrane region" description="Helical" evidence="8">
    <location>
        <begin position="86"/>
        <end position="108"/>
    </location>
</feature>
<dbReference type="InterPro" id="IPR051989">
    <property type="entry name" value="FKBP-like_isomerase"/>
</dbReference>
<comment type="subcellular location">
    <subcellularLocation>
        <location evidence="1">Membrane</location>
        <topology evidence="1">Multi-pass membrane protein</topology>
    </subcellularLocation>
</comment>
<evidence type="ECO:0000256" key="2">
    <source>
        <dbReference type="ARBA" id="ARBA00006803"/>
    </source>
</evidence>
<dbReference type="InterPro" id="IPR004151">
    <property type="entry name" value="7TM_GPCR_serpentine_rcpt_Sre"/>
</dbReference>
<comment type="catalytic activity">
    <reaction evidence="7">
        <text>[protein]-peptidylproline (omega=180) = [protein]-peptidylproline (omega=0)</text>
        <dbReference type="Rhea" id="RHEA:16237"/>
        <dbReference type="Rhea" id="RHEA-COMP:10747"/>
        <dbReference type="Rhea" id="RHEA-COMP:10748"/>
        <dbReference type="ChEBI" id="CHEBI:83833"/>
        <dbReference type="ChEBI" id="CHEBI:83834"/>
        <dbReference type="EC" id="5.2.1.8"/>
    </reaction>
</comment>
<dbReference type="Pfam" id="PF10316">
    <property type="entry name" value="7TM_GPCR_Srbc"/>
    <property type="match status" value="1"/>
</dbReference>
<dbReference type="EMBL" id="CP092624">
    <property type="protein sequence ID" value="UMM34363.1"/>
    <property type="molecule type" value="Genomic_DNA"/>
</dbReference>
<name>A0AAE9F4C5_CAEBR</name>
<sequence length="853" mass="97704">MSSVFNYRAFSVTLAGLIASFFNVILNARLLWRYQKSAMKNKPEYQLFKIRFIIDILYALTVSIYYTALIVSYLDPFILFHYKSLFFGTLLSSNVVSTRFILGAIISVERLIAVFFPVKFHNNRRKVSIFAFTAIVVFWGMMEDVMYFWVCDIAPFEKECSILGCTWNDCFVQYWTGTKLVIGAFTCSSSVILFVKLLFVKRAMNLNSDLSKIYGPYNATAKSLACFVDAIIATFILNKPSSKIVSIRKDQMKFFTCFLIVGFSSAVYSSDQSWKDDDGLEVTIIKKIDDSECDIKSAGGDVVDQYYKLSDEKGEEIGSNFGKKPYTFTLGKNQVIPGMDRAMRGMCIGEIRKVIIPPKLGFAKDSNGQPLYYTVQLVNLFRANPGERWVTEEGIQIEQTHKIEPEKCKKAEQGDKIYQQYVLRLEDNTLVDSSYSRNAPFVFRLRNREVIDGMDIAMDGMCEGERRRVVIPSEYGYGAQGSPPEIPGGARLFFEIVLEKLAFNPLPKRSCQHSLMSKEIIDIMKNATESSDNPTIFSVFLAGSLHKMSMLENIAYIVIVTVSSLFTVLCLLVVARSNVFHTNLQASIWWTASFYFELTVSKMLTIVYQSNYLTDRDEPSGGMVMLMWIAATHYHFIFAVMSAPIVVVAERSLATKFVFDYEKERRRYILISLFLFQIGFSTFFTLLTIFNIVRYVSAAVIAGLIAITSLLIFLHINRVNKRTLRFVETQNRDIKFDLSVRYQLRENVKTFKMLTTLLLLLTFMIVLLAFLKTIPMIMDIQEDTKYIFKMSTDMILHAGPIYVTPTMIWAVDDYKIVFYRILGLDKKKVAPLILSSEKKEEDVYFEQFVQSLK</sequence>
<evidence type="ECO:0000256" key="8">
    <source>
        <dbReference type="SAM" id="Phobius"/>
    </source>
</evidence>
<feature type="domain" description="PPIase FKBP-type" evidence="9">
    <location>
        <begin position="414"/>
        <end position="502"/>
    </location>
</feature>
<evidence type="ECO:0000256" key="5">
    <source>
        <dbReference type="ARBA" id="ARBA00022989"/>
    </source>
</evidence>
<keyword evidence="5 8" id="KW-1133">Transmembrane helix</keyword>
<dbReference type="PANTHER" id="PTHR46046:SF4">
    <property type="entry name" value="PEPTIDYLPROLYL ISOMERASE"/>
    <property type="match status" value="1"/>
</dbReference>
<dbReference type="EC" id="5.2.1.8" evidence="7"/>
<evidence type="ECO:0000256" key="7">
    <source>
        <dbReference type="PROSITE-ProRule" id="PRU00277"/>
    </source>
</evidence>
<keyword evidence="6 8" id="KW-0472">Membrane</keyword>
<dbReference type="Pfam" id="PF03125">
    <property type="entry name" value="Sre"/>
    <property type="match status" value="1"/>
</dbReference>
<dbReference type="PROSITE" id="PS50059">
    <property type="entry name" value="FKBP_PPIASE"/>
    <property type="match status" value="2"/>
</dbReference>
<evidence type="ECO:0000313" key="11">
    <source>
        <dbReference type="Proteomes" id="UP000829354"/>
    </source>
</evidence>
<dbReference type="Pfam" id="PF00254">
    <property type="entry name" value="FKBP_C"/>
    <property type="match status" value="2"/>
</dbReference>
<evidence type="ECO:0000256" key="1">
    <source>
        <dbReference type="ARBA" id="ARBA00004141"/>
    </source>
</evidence>
<feature type="domain" description="PPIase FKBP-type" evidence="9">
    <location>
        <begin position="300"/>
        <end position="362"/>
    </location>
</feature>
<feature type="transmembrane region" description="Helical" evidence="8">
    <location>
        <begin position="668"/>
        <end position="689"/>
    </location>
</feature>
<feature type="transmembrane region" description="Helical" evidence="8">
    <location>
        <begin position="554"/>
        <end position="575"/>
    </location>
</feature>
<dbReference type="SUPFAM" id="SSF54534">
    <property type="entry name" value="FKBP-like"/>
    <property type="match status" value="2"/>
</dbReference>
<evidence type="ECO:0000256" key="4">
    <source>
        <dbReference type="ARBA" id="ARBA00022737"/>
    </source>
</evidence>
<evidence type="ECO:0000313" key="10">
    <source>
        <dbReference type="EMBL" id="UMM34363.1"/>
    </source>
</evidence>
<dbReference type="GO" id="GO:0007606">
    <property type="term" value="P:sensory perception of chemical stimulus"/>
    <property type="evidence" value="ECO:0007669"/>
    <property type="project" value="InterPro"/>
</dbReference>
<keyword evidence="4" id="KW-0677">Repeat</keyword>
<dbReference type="GO" id="GO:0016020">
    <property type="term" value="C:membrane"/>
    <property type="evidence" value="ECO:0007669"/>
    <property type="project" value="UniProtKB-SubCell"/>
</dbReference>
<evidence type="ECO:0000259" key="9">
    <source>
        <dbReference type="PROSITE" id="PS50059"/>
    </source>
</evidence>
<feature type="transmembrane region" description="Helical" evidence="8">
    <location>
        <begin position="695"/>
        <end position="716"/>
    </location>
</feature>
<dbReference type="PANTHER" id="PTHR46046">
    <property type="entry name" value="PEPTIDYLPROLYL ISOMERASE"/>
    <property type="match status" value="1"/>
</dbReference>
<organism evidence="10 11">
    <name type="scientific">Caenorhabditis briggsae</name>
    <dbReference type="NCBI Taxonomy" id="6238"/>
    <lineage>
        <taxon>Eukaryota</taxon>
        <taxon>Metazoa</taxon>
        <taxon>Ecdysozoa</taxon>
        <taxon>Nematoda</taxon>
        <taxon>Chromadorea</taxon>
        <taxon>Rhabditida</taxon>
        <taxon>Rhabditina</taxon>
        <taxon>Rhabditomorpha</taxon>
        <taxon>Rhabditoidea</taxon>
        <taxon>Rhabditidae</taxon>
        <taxon>Peloderinae</taxon>
        <taxon>Caenorhabditis</taxon>
    </lineage>
</organism>
<dbReference type="InterPro" id="IPR019420">
    <property type="entry name" value="7TM_GPCR_serpentine_rcpt_Srbc"/>
</dbReference>
<evidence type="ECO:0000256" key="3">
    <source>
        <dbReference type="ARBA" id="ARBA00022692"/>
    </source>
</evidence>
<comment type="similarity">
    <text evidence="2">Belongs to the nematode receptor-like protein sre family.</text>
</comment>
<dbReference type="AlphaFoldDB" id="A0AAE9F4C5"/>
<feature type="transmembrane region" description="Helical" evidence="8">
    <location>
        <begin position="129"/>
        <end position="149"/>
    </location>
</feature>
<dbReference type="Gene3D" id="3.10.50.40">
    <property type="match status" value="2"/>
</dbReference>